<protein>
    <recommendedName>
        <fullName evidence="2">ribonuclease T2</fullName>
        <ecNumber evidence="2">4.6.1.19</ecNumber>
    </recommendedName>
</protein>
<dbReference type="EC" id="4.6.1.19" evidence="2"/>
<evidence type="ECO:0000256" key="2">
    <source>
        <dbReference type="ARBA" id="ARBA00012571"/>
    </source>
</evidence>
<gene>
    <name evidence="7" type="ORF">CONCODRAFT_5780</name>
</gene>
<feature type="chain" id="PRO_5007294622" description="ribonuclease T2" evidence="6">
    <location>
        <begin position="22"/>
        <end position="237"/>
    </location>
</feature>
<dbReference type="Pfam" id="PF00445">
    <property type="entry name" value="Ribonuclease_T2"/>
    <property type="match status" value="1"/>
</dbReference>
<dbReference type="OrthoDB" id="435754at2759"/>
<evidence type="ECO:0000256" key="4">
    <source>
        <dbReference type="PIRSR" id="PIRSR633697-1"/>
    </source>
</evidence>
<proteinExistence type="inferred from homology"/>
<dbReference type="InterPro" id="IPR018188">
    <property type="entry name" value="RNase_T2_His_AS_1"/>
</dbReference>
<feature type="active site" evidence="4">
    <location>
        <position position="119"/>
    </location>
</feature>
<dbReference type="PANTHER" id="PTHR11240:SF22">
    <property type="entry name" value="RIBONUCLEASE T2"/>
    <property type="match status" value="1"/>
</dbReference>
<dbReference type="InterPro" id="IPR036430">
    <property type="entry name" value="RNase_T2-like_sf"/>
</dbReference>
<dbReference type="SUPFAM" id="SSF55895">
    <property type="entry name" value="Ribonuclease Rh-like"/>
    <property type="match status" value="1"/>
</dbReference>
<feature type="active site" evidence="4">
    <location>
        <position position="61"/>
    </location>
</feature>
<evidence type="ECO:0000256" key="5">
    <source>
        <dbReference type="RuleBase" id="RU004328"/>
    </source>
</evidence>
<evidence type="ECO:0000256" key="6">
    <source>
        <dbReference type="SAM" id="SignalP"/>
    </source>
</evidence>
<dbReference type="OMA" id="MKFWTHE"/>
<dbReference type="InterPro" id="IPR033130">
    <property type="entry name" value="RNase_T2_His_AS_2"/>
</dbReference>
<name>A0A137P9A2_CONC2</name>
<dbReference type="InterPro" id="IPR001568">
    <property type="entry name" value="RNase_T2-like"/>
</dbReference>
<feature type="signal peptide" evidence="6">
    <location>
        <begin position="1"/>
        <end position="21"/>
    </location>
</feature>
<dbReference type="GO" id="GO:0033897">
    <property type="term" value="F:ribonuclease T2 activity"/>
    <property type="evidence" value="ECO:0007669"/>
    <property type="project" value="UniProtKB-EC"/>
</dbReference>
<organism evidence="7 8">
    <name type="scientific">Conidiobolus coronatus (strain ATCC 28846 / CBS 209.66 / NRRL 28638)</name>
    <name type="common">Delacroixia coronata</name>
    <dbReference type="NCBI Taxonomy" id="796925"/>
    <lineage>
        <taxon>Eukaryota</taxon>
        <taxon>Fungi</taxon>
        <taxon>Fungi incertae sedis</taxon>
        <taxon>Zoopagomycota</taxon>
        <taxon>Entomophthoromycotina</taxon>
        <taxon>Entomophthoromycetes</taxon>
        <taxon>Entomophthorales</taxon>
        <taxon>Ancylistaceae</taxon>
        <taxon>Conidiobolus</taxon>
    </lineage>
</organism>
<dbReference type="CDD" id="cd01061">
    <property type="entry name" value="RNase_T2_euk"/>
    <property type="match status" value="1"/>
</dbReference>
<reference evidence="7 8" key="1">
    <citation type="journal article" date="2015" name="Genome Biol. Evol.">
        <title>Phylogenomic analyses indicate that early fungi evolved digesting cell walls of algal ancestors of land plants.</title>
        <authorList>
            <person name="Chang Y."/>
            <person name="Wang S."/>
            <person name="Sekimoto S."/>
            <person name="Aerts A.L."/>
            <person name="Choi C."/>
            <person name="Clum A."/>
            <person name="LaButti K.M."/>
            <person name="Lindquist E.A."/>
            <person name="Yee Ngan C."/>
            <person name="Ohm R.A."/>
            <person name="Salamov A.A."/>
            <person name="Grigoriev I.V."/>
            <person name="Spatafora J.W."/>
            <person name="Berbee M.L."/>
        </authorList>
    </citation>
    <scope>NUCLEOTIDE SEQUENCE [LARGE SCALE GENOMIC DNA]</scope>
    <source>
        <strain evidence="7 8">NRRL 28638</strain>
    </source>
</reference>
<feature type="active site" evidence="4">
    <location>
        <position position="123"/>
    </location>
</feature>
<dbReference type="EMBL" id="KQ964473">
    <property type="protein sequence ID" value="KXN71524.1"/>
    <property type="molecule type" value="Genomic_DNA"/>
</dbReference>
<keyword evidence="6" id="KW-0732">Signal</keyword>
<dbReference type="PANTHER" id="PTHR11240">
    <property type="entry name" value="RIBONUCLEASE T2"/>
    <property type="match status" value="1"/>
</dbReference>
<dbReference type="GO" id="GO:0005576">
    <property type="term" value="C:extracellular region"/>
    <property type="evidence" value="ECO:0007669"/>
    <property type="project" value="TreeGrafter"/>
</dbReference>
<accession>A0A137P9A2</accession>
<keyword evidence="8" id="KW-1185">Reference proteome</keyword>
<evidence type="ECO:0000313" key="7">
    <source>
        <dbReference type="EMBL" id="KXN71524.1"/>
    </source>
</evidence>
<keyword evidence="3" id="KW-1015">Disulfide bond</keyword>
<evidence type="ECO:0000313" key="8">
    <source>
        <dbReference type="Proteomes" id="UP000070444"/>
    </source>
</evidence>
<dbReference type="InterPro" id="IPR033697">
    <property type="entry name" value="Ribonuclease_T2_eukaryotic"/>
</dbReference>
<evidence type="ECO:0000256" key="3">
    <source>
        <dbReference type="ARBA" id="ARBA00023157"/>
    </source>
</evidence>
<dbReference type="Proteomes" id="UP000070444">
    <property type="component" value="Unassembled WGS sequence"/>
</dbReference>
<comment type="similarity">
    <text evidence="1 5">Belongs to the RNase T2 family.</text>
</comment>
<dbReference type="GO" id="GO:0003723">
    <property type="term" value="F:RNA binding"/>
    <property type="evidence" value="ECO:0007669"/>
    <property type="project" value="InterPro"/>
</dbReference>
<dbReference type="Gene3D" id="3.90.730.10">
    <property type="entry name" value="Ribonuclease T2-like"/>
    <property type="match status" value="1"/>
</dbReference>
<dbReference type="PROSITE" id="PS00531">
    <property type="entry name" value="RNASE_T2_2"/>
    <property type="match status" value="1"/>
</dbReference>
<dbReference type="PROSITE" id="PS00530">
    <property type="entry name" value="RNASE_T2_1"/>
    <property type="match status" value="1"/>
</dbReference>
<dbReference type="AlphaFoldDB" id="A0A137P9A2"/>
<dbReference type="GO" id="GO:0006401">
    <property type="term" value="P:RNA catabolic process"/>
    <property type="evidence" value="ECO:0007669"/>
    <property type="project" value="TreeGrafter"/>
</dbReference>
<evidence type="ECO:0000256" key="1">
    <source>
        <dbReference type="ARBA" id="ARBA00007469"/>
    </source>
</evidence>
<sequence length="237" mass="26366">MNLKFFTALLASQSISALAECQNVLSCSQSVDSCCSPKMGVIVLALQWIQNSGPSDQWTLHGLWPNNCDGSYGPADGCDNSRNYNNMAQIVAQDKALEAEMNEYWSSYKGDNPAFWSHEWNKHGTCLSTVEPKCYTNYKTAMEVRDYFKQALALRKQFNLYKILSDNGVKPGKTYTKQQISDAAKKGLGKQVTLVCKGKALEEVRIEFKVQGKNDYKPIDVKNTGSCPSSGIQYAPK</sequence>